<accession>A0A644YS94</accession>
<proteinExistence type="predicted"/>
<comment type="caution">
    <text evidence="1">The sequence shown here is derived from an EMBL/GenBank/DDBJ whole genome shotgun (WGS) entry which is preliminary data.</text>
</comment>
<gene>
    <name evidence="1" type="ORF">SDC9_77731</name>
</gene>
<protein>
    <submittedName>
        <fullName evidence="1">Uncharacterized protein</fullName>
    </submittedName>
</protein>
<dbReference type="AlphaFoldDB" id="A0A644YS94"/>
<organism evidence="1">
    <name type="scientific">bioreactor metagenome</name>
    <dbReference type="NCBI Taxonomy" id="1076179"/>
    <lineage>
        <taxon>unclassified sequences</taxon>
        <taxon>metagenomes</taxon>
        <taxon>ecological metagenomes</taxon>
    </lineage>
</organism>
<reference evidence="1" key="1">
    <citation type="submission" date="2019-08" db="EMBL/GenBank/DDBJ databases">
        <authorList>
            <person name="Kucharzyk K."/>
            <person name="Murdoch R.W."/>
            <person name="Higgins S."/>
            <person name="Loffler F."/>
        </authorList>
    </citation>
    <scope>NUCLEOTIDE SEQUENCE</scope>
</reference>
<name>A0A644YS94_9ZZZZ</name>
<sequence>MHREQKGVDHRIRADTFLQSEVVVFFETVEQVFLVTVVERINDFIGQPHKAVYALNSLPYRRREELRSRVERGAVVPGHLPARRKGELAVFQVSGVFRNHMSRFLKVVWLIRL</sequence>
<dbReference type="EMBL" id="VSSQ01005998">
    <property type="protein sequence ID" value="MPM31177.1"/>
    <property type="molecule type" value="Genomic_DNA"/>
</dbReference>
<evidence type="ECO:0000313" key="1">
    <source>
        <dbReference type="EMBL" id="MPM31177.1"/>
    </source>
</evidence>